<sequence length="178" mass="21072">MMKFVGEKGKYDVFDIGRGKAAMHNRNKPQQDNDRFVFIVSMKDVNELEGIEKATRKTRGEKSIYAYMQNKEKETTLLHRKVVGLEKGVGKGYEVHHAREYEGLQKSLNNSRTNLFILNKDEHRTVHKKEKEWGWNKTKKFLEMRDERNRQDLGLMCREDFLRDEEVEGDLPDFFVEA</sequence>
<dbReference type="RefSeq" id="WP_284527009.1">
    <property type="nucleotide sequence ID" value="NZ_CP126447.1"/>
</dbReference>
<evidence type="ECO:0000313" key="1">
    <source>
        <dbReference type="EMBL" id="WIG00319.1"/>
    </source>
</evidence>
<organism evidence="1 2">
    <name type="scientific">Pontibacillus chungwhensis</name>
    <dbReference type="NCBI Taxonomy" id="265426"/>
    <lineage>
        <taxon>Bacteria</taxon>
        <taxon>Bacillati</taxon>
        <taxon>Bacillota</taxon>
        <taxon>Bacilli</taxon>
        <taxon>Bacillales</taxon>
        <taxon>Bacillaceae</taxon>
        <taxon>Pontibacillus</taxon>
    </lineage>
</organism>
<keyword evidence="1" id="KW-0614">Plasmid</keyword>
<protein>
    <recommendedName>
        <fullName evidence="3">HNH endonuclease</fullName>
    </recommendedName>
</protein>
<keyword evidence="2" id="KW-1185">Reference proteome</keyword>
<evidence type="ECO:0000313" key="2">
    <source>
        <dbReference type="Proteomes" id="UP001236652"/>
    </source>
</evidence>
<gene>
    <name evidence="1" type="ORF">QNI29_20950</name>
</gene>
<reference evidence="1 2" key="1">
    <citation type="submission" date="2023-05" db="EMBL/GenBank/DDBJ databases">
        <title>Comparative genomics reveals the evidence of polycyclic aromatic hydrocarbons degradation in moderately halophilic genus Pontibacillus.</title>
        <authorList>
            <person name="Yang H."/>
            <person name="Qian Z."/>
        </authorList>
    </citation>
    <scope>NUCLEOTIDE SEQUENCE [LARGE SCALE GENOMIC DNA]</scope>
    <source>
        <strain evidence="2">HN14</strain>
        <plasmid evidence="1 2">unnamed</plasmid>
    </source>
</reference>
<dbReference type="EMBL" id="CP126447">
    <property type="protein sequence ID" value="WIG00319.1"/>
    <property type="molecule type" value="Genomic_DNA"/>
</dbReference>
<dbReference type="Proteomes" id="UP001236652">
    <property type="component" value="Plasmid unnamed"/>
</dbReference>
<evidence type="ECO:0008006" key="3">
    <source>
        <dbReference type="Google" id="ProtNLM"/>
    </source>
</evidence>
<name>A0ABY8V4H3_9BACI</name>
<proteinExistence type="predicted"/>
<geneLocation type="plasmid" evidence="1 2">
    <name>unnamed</name>
</geneLocation>
<accession>A0ABY8V4H3</accession>